<dbReference type="Pfam" id="PF17121">
    <property type="entry name" value="zf-C3HC4_5"/>
    <property type="match status" value="1"/>
</dbReference>
<keyword evidence="4 9" id="KW-0863">Zinc-finger</keyword>
<comment type="caution">
    <text evidence="11">The sequence shown here is derived from an EMBL/GenBank/DDBJ whole genome shotgun (WGS) entry which is preliminary data.</text>
</comment>
<keyword evidence="5" id="KW-0862">Zinc</keyword>
<name>A0AAD5U644_9FUNG</name>
<evidence type="ECO:0000256" key="8">
    <source>
        <dbReference type="ARBA" id="ARBA00033277"/>
    </source>
</evidence>
<dbReference type="InterPro" id="IPR001841">
    <property type="entry name" value="Znf_RING"/>
</dbReference>
<comment type="subcellular location">
    <subcellularLocation>
        <location evidence="1">Nucleus</location>
    </subcellularLocation>
</comment>
<evidence type="ECO:0000313" key="12">
    <source>
        <dbReference type="Proteomes" id="UP001211065"/>
    </source>
</evidence>
<dbReference type="EMBL" id="JADGJW010000054">
    <property type="protein sequence ID" value="KAJ3225727.1"/>
    <property type="molecule type" value="Genomic_DNA"/>
</dbReference>
<dbReference type="FunFam" id="3.30.40.10:FF:000037">
    <property type="entry name" value="Cdk-activating kinase assembly factor MAT1, centre"/>
    <property type="match status" value="1"/>
</dbReference>
<dbReference type="GO" id="GO:0005675">
    <property type="term" value="C:transcription factor TFIIH holo complex"/>
    <property type="evidence" value="ECO:0007669"/>
    <property type="project" value="TreeGrafter"/>
</dbReference>
<reference evidence="11" key="1">
    <citation type="submission" date="2020-05" db="EMBL/GenBank/DDBJ databases">
        <title>Phylogenomic resolution of chytrid fungi.</title>
        <authorList>
            <person name="Stajich J.E."/>
            <person name="Amses K."/>
            <person name="Simmons R."/>
            <person name="Seto K."/>
            <person name="Myers J."/>
            <person name="Bonds A."/>
            <person name="Quandt C.A."/>
            <person name="Barry K."/>
            <person name="Liu P."/>
            <person name="Grigoriev I."/>
            <person name="Longcore J.E."/>
            <person name="James T.Y."/>
        </authorList>
    </citation>
    <scope>NUCLEOTIDE SEQUENCE</scope>
    <source>
        <strain evidence="11">JEL0476</strain>
    </source>
</reference>
<dbReference type="SMART" id="SM00184">
    <property type="entry name" value="RING"/>
    <property type="match status" value="1"/>
</dbReference>
<evidence type="ECO:0000256" key="5">
    <source>
        <dbReference type="ARBA" id="ARBA00022833"/>
    </source>
</evidence>
<dbReference type="PANTHER" id="PTHR12683">
    <property type="entry name" value="CDK-ACTIVATING KINASE ASSEMBLY FACTOR MAT1"/>
    <property type="match status" value="1"/>
</dbReference>
<accession>A0AAD5U644</accession>
<dbReference type="PROSITE" id="PS00518">
    <property type="entry name" value="ZF_RING_1"/>
    <property type="match status" value="1"/>
</dbReference>
<keyword evidence="6" id="KW-0539">Nucleus</keyword>
<dbReference type="GO" id="GO:0006357">
    <property type="term" value="P:regulation of transcription by RNA polymerase II"/>
    <property type="evidence" value="ECO:0007669"/>
    <property type="project" value="TreeGrafter"/>
</dbReference>
<dbReference type="PROSITE" id="PS50089">
    <property type="entry name" value="ZF_RING_2"/>
    <property type="match status" value="1"/>
</dbReference>
<dbReference type="PANTHER" id="PTHR12683:SF13">
    <property type="entry name" value="CDK-ACTIVATING KINASE ASSEMBLY FACTOR MAT1"/>
    <property type="match status" value="1"/>
</dbReference>
<dbReference type="GO" id="GO:0008270">
    <property type="term" value="F:zinc ion binding"/>
    <property type="evidence" value="ECO:0007669"/>
    <property type="project" value="UniProtKB-KW"/>
</dbReference>
<evidence type="ECO:0000256" key="7">
    <source>
        <dbReference type="ARBA" id="ARBA00029873"/>
    </source>
</evidence>
<dbReference type="GO" id="GO:0006281">
    <property type="term" value="P:DNA repair"/>
    <property type="evidence" value="ECO:0007669"/>
    <property type="project" value="TreeGrafter"/>
</dbReference>
<sequence length="283" mass="32897">MSKQNGKDDSCPVCKADRYLNPSLKLLVSPCFHKMCVTCIDRLFTSGPAPCPVCKGTLRKSNFVVQTFNKRIEDFGGDLKAFNNYLEDVEDILFNLINNVDVEDTTARIEKFRLENKELISANISKQINEDKNINFRLEKEKKDKLMRKEIYMNHIKEEAKMKVSEKEELIRQLAESDKSTKDILKEAQEKRKLHFNVAYEVPEFEDDTFDENELNDTGFDTFDPVDNPYDDPIHVPMMNMYQDPWTESYKTDNRQKAGGFQPRFTYGRAIDSAFTGIFNGLY</sequence>
<gene>
    <name evidence="11" type="primary">TFB3</name>
    <name evidence="11" type="ORF">HK099_006340</name>
</gene>
<evidence type="ECO:0000256" key="2">
    <source>
        <dbReference type="ARBA" id="ARBA00022257"/>
    </source>
</evidence>
<dbReference type="InterPro" id="IPR015877">
    <property type="entry name" value="MAT1_centre"/>
</dbReference>
<dbReference type="AlphaFoldDB" id="A0AAD5U644"/>
<dbReference type="Gene3D" id="3.30.40.10">
    <property type="entry name" value="Zinc/RING finger domain, C3HC4 (zinc finger)"/>
    <property type="match status" value="1"/>
</dbReference>
<dbReference type="Proteomes" id="UP001211065">
    <property type="component" value="Unassembled WGS sequence"/>
</dbReference>
<evidence type="ECO:0000256" key="3">
    <source>
        <dbReference type="ARBA" id="ARBA00022723"/>
    </source>
</evidence>
<dbReference type="Pfam" id="PF06391">
    <property type="entry name" value="MAT1"/>
    <property type="match status" value="1"/>
</dbReference>
<proteinExistence type="predicted"/>
<evidence type="ECO:0000313" key="11">
    <source>
        <dbReference type="EMBL" id="KAJ3225727.1"/>
    </source>
</evidence>
<dbReference type="SUPFAM" id="SSF57850">
    <property type="entry name" value="RING/U-box"/>
    <property type="match status" value="1"/>
</dbReference>
<evidence type="ECO:0000256" key="6">
    <source>
        <dbReference type="ARBA" id="ARBA00023242"/>
    </source>
</evidence>
<evidence type="ECO:0000259" key="10">
    <source>
        <dbReference type="PROSITE" id="PS50089"/>
    </source>
</evidence>
<dbReference type="InterPro" id="IPR013083">
    <property type="entry name" value="Znf_RING/FYVE/PHD"/>
</dbReference>
<feature type="domain" description="RING-type" evidence="10">
    <location>
        <begin position="11"/>
        <end position="55"/>
    </location>
</feature>
<protein>
    <recommendedName>
        <fullName evidence="2">RNA polymerase II transcription factor B subunit 3</fullName>
    </recommendedName>
    <alternativeName>
        <fullName evidence="8">RNA polymerase II transcription factor B 38 kDa subunit</fullName>
    </alternativeName>
    <alternativeName>
        <fullName evidence="7">RNA polymerase II transcription factor B p38 subunit</fullName>
    </alternativeName>
</protein>
<evidence type="ECO:0000256" key="4">
    <source>
        <dbReference type="ARBA" id="ARBA00022771"/>
    </source>
</evidence>
<organism evidence="11 12">
    <name type="scientific">Clydaea vesicula</name>
    <dbReference type="NCBI Taxonomy" id="447962"/>
    <lineage>
        <taxon>Eukaryota</taxon>
        <taxon>Fungi</taxon>
        <taxon>Fungi incertae sedis</taxon>
        <taxon>Chytridiomycota</taxon>
        <taxon>Chytridiomycota incertae sedis</taxon>
        <taxon>Chytridiomycetes</taxon>
        <taxon>Lobulomycetales</taxon>
        <taxon>Lobulomycetaceae</taxon>
        <taxon>Clydaea</taxon>
    </lineage>
</organism>
<dbReference type="InterPro" id="IPR017907">
    <property type="entry name" value="Znf_RING_CS"/>
</dbReference>
<keyword evidence="12" id="KW-1185">Reference proteome</keyword>
<keyword evidence="3" id="KW-0479">Metal-binding</keyword>
<evidence type="ECO:0000256" key="1">
    <source>
        <dbReference type="ARBA" id="ARBA00004123"/>
    </source>
</evidence>
<evidence type="ECO:0000256" key="9">
    <source>
        <dbReference type="PROSITE-ProRule" id="PRU00175"/>
    </source>
</evidence>